<comment type="caution">
    <text evidence="1">The sequence shown here is derived from an EMBL/GenBank/DDBJ whole genome shotgun (WGS) entry which is preliminary data.</text>
</comment>
<dbReference type="Proteomes" id="UP001599756">
    <property type="component" value="Unassembled WGS sequence"/>
</dbReference>
<organism evidence="1 2">
    <name type="scientific">Streptomyces anandii</name>
    <dbReference type="NCBI Taxonomy" id="285454"/>
    <lineage>
        <taxon>Bacteria</taxon>
        <taxon>Bacillati</taxon>
        <taxon>Actinomycetota</taxon>
        <taxon>Actinomycetes</taxon>
        <taxon>Kitasatosporales</taxon>
        <taxon>Streptomycetaceae</taxon>
        <taxon>Streptomyces</taxon>
    </lineage>
</organism>
<proteinExistence type="predicted"/>
<keyword evidence="2" id="KW-1185">Reference proteome</keyword>
<protein>
    <submittedName>
        <fullName evidence="1">Uncharacterized protein</fullName>
    </submittedName>
</protein>
<name>A0ABW6GX76_9ACTN</name>
<gene>
    <name evidence="1" type="ORF">ACFW88_00225</name>
</gene>
<evidence type="ECO:0000313" key="1">
    <source>
        <dbReference type="EMBL" id="MFE1748977.1"/>
    </source>
</evidence>
<sequence>MTAILGALFVDMDNVRARYECARSGCTQPHEGPVFGADEVKAFVDGIKTEHLARCTGESR</sequence>
<dbReference type="RefSeq" id="WP_381839035.1">
    <property type="nucleotide sequence ID" value="NZ_JBHYTS010000001.1"/>
</dbReference>
<reference evidence="1 2" key="1">
    <citation type="submission" date="2024-09" db="EMBL/GenBank/DDBJ databases">
        <title>The Natural Products Discovery Center: Release of the First 8490 Sequenced Strains for Exploring Actinobacteria Biosynthetic Diversity.</title>
        <authorList>
            <person name="Kalkreuter E."/>
            <person name="Kautsar S.A."/>
            <person name="Yang D."/>
            <person name="Bader C.D."/>
            <person name="Teijaro C.N."/>
            <person name="Fluegel L."/>
            <person name="Davis C.M."/>
            <person name="Simpson J.R."/>
            <person name="Lauterbach L."/>
            <person name="Steele A.D."/>
            <person name="Gui C."/>
            <person name="Meng S."/>
            <person name="Li G."/>
            <person name="Viehrig K."/>
            <person name="Ye F."/>
            <person name="Su P."/>
            <person name="Kiefer A.F."/>
            <person name="Nichols A."/>
            <person name="Cepeda A.J."/>
            <person name="Yan W."/>
            <person name="Fan B."/>
            <person name="Jiang Y."/>
            <person name="Adhikari A."/>
            <person name="Zheng C.-J."/>
            <person name="Schuster L."/>
            <person name="Cowan T.M."/>
            <person name="Smanski M.J."/>
            <person name="Chevrette M.G."/>
            <person name="De Carvalho L.P.S."/>
            <person name="Shen B."/>
        </authorList>
    </citation>
    <scope>NUCLEOTIDE SEQUENCE [LARGE SCALE GENOMIC DNA]</scope>
    <source>
        <strain evidence="1 2">NPDC059500</strain>
    </source>
</reference>
<accession>A0ABW6GX76</accession>
<evidence type="ECO:0000313" key="2">
    <source>
        <dbReference type="Proteomes" id="UP001599756"/>
    </source>
</evidence>
<dbReference type="EMBL" id="JBHYTS010000001">
    <property type="protein sequence ID" value="MFE1748977.1"/>
    <property type="molecule type" value="Genomic_DNA"/>
</dbReference>